<organism evidence="11 12">
    <name type="scientific">Daphnia magna</name>
    <dbReference type="NCBI Taxonomy" id="35525"/>
    <lineage>
        <taxon>Eukaryota</taxon>
        <taxon>Metazoa</taxon>
        <taxon>Ecdysozoa</taxon>
        <taxon>Arthropoda</taxon>
        <taxon>Crustacea</taxon>
        <taxon>Branchiopoda</taxon>
        <taxon>Diplostraca</taxon>
        <taxon>Cladocera</taxon>
        <taxon>Anomopoda</taxon>
        <taxon>Daphniidae</taxon>
        <taxon>Daphnia</taxon>
    </lineage>
</organism>
<dbReference type="STRING" id="35525.A0A164RGR7"/>
<evidence type="ECO:0000313" key="11">
    <source>
        <dbReference type="EMBL" id="KZS08639.1"/>
    </source>
</evidence>
<dbReference type="Gene3D" id="1.10.287.810">
    <property type="entry name" value="Mitochondrial import inner membrane translocase subunit tim13 like domains"/>
    <property type="match status" value="1"/>
</dbReference>
<keyword evidence="5 8" id="KW-0811">Translocation</keyword>
<comment type="similarity">
    <text evidence="8">Belongs to the small Tim family.</text>
</comment>
<evidence type="ECO:0000256" key="1">
    <source>
        <dbReference type="ARBA" id="ARBA00022448"/>
    </source>
</evidence>
<reference evidence="11 12" key="1">
    <citation type="submission" date="2016-03" db="EMBL/GenBank/DDBJ databases">
        <title>EvidentialGene: Evidence-directed Construction of Genes on Genomes.</title>
        <authorList>
            <person name="Gilbert D.G."/>
            <person name="Choi J.-H."/>
            <person name="Mockaitis K."/>
            <person name="Colbourne J."/>
            <person name="Pfrender M."/>
        </authorList>
    </citation>
    <scope>NUCLEOTIDE SEQUENCE [LARGE SCALE GENOMIC DNA]</scope>
    <source>
        <strain evidence="11 12">Xinb3</strain>
        <tissue evidence="11">Complete organism</tissue>
    </source>
</reference>
<dbReference type="EMBL" id="LRGB01002190">
    <property type="protein sequence ID" value="KZS08639.1"/>
    <property type="molecule type" value="Genomic_DNA"/>
</dbReference>
<dbReference type="Proteomes" id="UP000076858">
    <property type="component" value="Unassembled WGS sequence"/>
</dbReference>
<sequence length="119" mass="13755">MDALRNFKDFLLVFNTMSETCFTRCVNTFQTRELTEDEDRCVELCSNKNIRVNHKVMSVYMEVQPLIVQKRIEEMEKLNPPATENVPESVETSNYTQPDNITPSDSKDETQDTSSQAQP</sequence>
<accession>A0A164RGR7</accession>
<dbReference type="InterPro" id="IPR035427">
    <property type="entry name" value="Tim10-like_dom_sf"/>
</dbReference>
<dbReference type="GO" id="GO:0046872">
    <property type="term" value="F:metal ion binding"/>
    <property type="evidence" value="ECO:0007669"/>
    <property type="project" value="UniProtKB-KW"/>
</dbReference>
<dbReference type="OrthoDB" id="1551503at2759"/>
<evidence type="ECO:0000256" key="2">
    <source>
        <dbReference type="ARBA" id="ARBA00022723"/>
    </source>
</evidence>
<evidence type="ECO:0000256" key="8">
    <source>
        <dbReference type="RuleBase" id="RU367043"/>
    </source>
</evidence>
<dbReference type="SUPFAM" id="SSF144122">
    <property type="entry name" value="Tim10-like"/>
    <property type="match status" value="1"/>
</dbReference>
<protein>
    <recommendedName>
        <fullName evidence="8">Mitochondrial import inner membrane translocase subunit</fullName>
    </recommendedName>
</protein>
<comment type="domain">
    <text evidence="8">The twin CX3C motif contains 4 conserved Cys residues that form 2 disulfide bonds in the mitochondrial intermembrane space.</text>
</comment>
<keyword evidence="2" id="KW-0479">Metal-binding</keyword>
<feature type="domain" description="Tim10-like" evidence="10">
    <location>
        <begin position="3"/>
        <end position="61"/>
    </location>
</feature>
<keyword evidence="1 8" id="KW-0813">Transport</keyword>
<gene>
    <name evidence="11" type="ORF">APZ42_027315</name>
</gene>
<keyword evidence="4 8" id="KW-0653">Protein transport</keyword>
<keyword evidence="3" id="KW-0862">Zinc</keyword>
<feature type="compositionally biased region" description="Polar residues" evidence="9">
    <location>
        <begin position="90"/>
        <end position="104"/>
    </location>
</feature>
<dbReference type="GO" id="GO:0015031">
    <property type="term" value="P:protein transport"/>
    <property type="evidence" value="ECO:0007669"/>
    <property type="project" value="UniProtKB-KW"/>
</dbReference>
<keyword evidence="6 8" id="KW-0496">Mitochondrion</keyword>
<evidence type="ECO:0000256" key="4">
    <source>
        <dbReference type="ARBA" id="ARBA00022927"/>
    </source>
</evidence>
<proteinExistence type="inferred from homology"/>
<comment type="caution">
    <text evidence="11">The sequence shown here is derived from an EMBL/GenBank/DDBJ whole genome shotgun (WGS) entry which is preliminary data.</text>
</comment>
<dbReference type="AlphaFoldDB" id="A0A164RGR7"/>
<keyword evidence="8" id="KW-0472">Membrane</keyword>
<keyword evidence="12" id="KW-1185">Reference proteome</keyword>
<comment type="subunit">
    <text evidence="8">Heterohexamer.</text>
</comment>
<evidence type="ECO:0000313" key="12">
    <source>
        <dbReference type="Proteomes" id="UP000076858"/>
    </source>
</evidence>
<evidence type="ECO:0000259" key="10">
    <source>
        <dbReference type="Pfam" id="PF02953"/>
    </source>
</evidence>
<dbReference type="GO" id="GO:0005743">
    <property type="term" value="C:mitochondrial inner membrane"/>
    <property type="evidence" value="ECO:0007669"/>
    <property type="project" value="UniProtKB-SubCell"/>
</dbReference>
<name>A0A164RGR7_9CRUS</name>
<comment type="subcellular location">
    <subcellularLocation>
        <location evidence="8">Mitochondrion inner membrane</location>
        <topology evidence="8">Peripheral membrane protein</topology>
        <orientation evidence="8">Intermembrane side</orientation>
    </subcellularLocation>
</comment>
<comment type="function">
    <text evidence="8">Mitochondrial intermembrane chaperone that participates in the import and insertion of some multi-pass transmembrane proteins into the mitochondrial inner membrane. Also required for the transfer of beta-barrel precursors from the TOM complex to the sorting and assembly machinery (SAM complex) of the outer membrane. Acts as a chaperone-like protein that protects the hydrophobic precursors from aggregation and guide them through the mitochondrial intermembrane space.</text>
</comment>
<dbReference type="InterPro" id="IPR004217">
    <property type="entry name" value="Tim10-like"/>
</dbReference>
<dbReference type="InterPro" id="IPR050673">
    <property type="entry name" value="Mito_inner_translocase_sub"/>
</dbReference>
<keyword evidence="8" id="KW-0143">Chaperone</keyword>
<dbReference type="PANTHER" id="PTHR13172">
    <property type="entry name" value="MITOCHONDRIAL IMPORT INNER MEMBRANE TRANSLOCASE SUBUNIT TIM9B"/>
    <property type="match status" value="1"/>
</dbReference>
<evidence type="ECO:0000256" key="6">
    <source>
        <dbReference type="ARBA" id="ARBA00023128"/>
    </source>
</evidence>
<feature type="region of interest" description="Disordered" evidence="9">
    <location>
        <begin position="78"/>
        <end position="119"/>
    </location>
</feature>
<keyword evidence="7 8" id="KW-1015">Disulfide bond</keyword>
<keyword evidence="8" id="KW-0999">Mitochondrion inner membrane</keyword>
<evidence type="ECO:0000256" key="5">
    <source>
        <dbReference type="ARBA" id="ARBA00023010"/>
    </source>
</evidence>
<evidence type="ECO:0000256" key="7">
    <source>
        <dbReference type="ARBA" id="ARBA00023157"/>
    </source>
</evidence>
<evidence type="ECO:0000256" key="3">
    <source>
        <dbReference type="ARBA" id="ARBA00022833"/>
    </source>
</evidence>
<dbReference type="Pfam" id="PF02953">
    <property type="entry name" value="zf-Tim10_DDP"/>
    <property type="match status" value="1"/>
</dbReference>
<evidence type="ECO:0000256" key="9">
    <source>
        <dbReference type="SAM" id="MobiDB-lite"/>
    </source>
</evidence>